<dbReference type="AlphaFoldDB" id="A0A1Y6F4S2"/>
<proteinExistence type="predicted"/>
<keyword evidence="2" id="KW-1185">Reference proteome</keyword>
<dbReference type="Proteomes" id="UP000194420">
    <property type="component" value="Unassembled WGS sequence"/>
</dbReference>
<evidence type="ECO:0000313" key="2">
    <source>
        <dbReference type="Proteomes" id="UP000194420"/>
    </source>
</evidence>
<organism evidence="1 2">
    <name type="scientific">Altererythrobacter xiamenensis</name>
    <dbReference type="NCBI Taxonomy" id="1316679"/>
    <lineage>
        <taxon>Bacteria</taxon>
        <taxon>Pseudomonadati</taxon>
        <taxon>Pseudomonadota</taxon>
        <taxon>Alphaproteobacteria</taxon>
        <taxon>Sphingomonadales</taxon>
        <taxon>Erythrobacteraceae</taxon>
        <taxon>Altererythrobacter</taxon>
    </lineage>
</organism>
<accession>A0A1Y6F4S2</accession>
<sequence>MTEDEGTLALDNVITDDNRMIFMMDEISRAACKPFDDRAQPLASIVRSGVCWRSSELLP</sequence>
<dbReference type="EMBL" id="FXWG01000002">
    <property type="protein sequence ID" value="SMQ69446.1"/>
    <property type="molecule type" value="Genomic_DNA"/>
</dbReference>
<reference evidence="2" key="1">
    <citation type="submission" date="2017-04" db="EMBL/GenBank/DDBJ databases">
        <authorList>
            <person name="Varghese N."/>
            <person name="Submissions S."/>
        </authorList>
    </citation>
    <scope>NUCLEOTIDE SEQUENCE [LARGE SCALE GENOMIC DNA]</scope>
</reference>
<protein>
    <submittedName>
        <fullName evidence="1">Uncharacterized protein</fullName>
    </submittedName>
</protein>
<gene>
    <name evidence="1" type="ORF">SAMN06297468_1635</name>
</gene>
<dbReference type="OrthoDB" id="7422530at2"/>
<name>A0A1Y6F4S2_9SPHN</name>
<evidence type="ECO:0000313" key="1">
    <source>
        <dbReference type="EMBL" id="SMQ69446.1"/>
    </source>
</evidence>
<dbReference type="RefSeq" id="WP_011415907.1">
    <property type="nucleotide sequence ID" value="NZ_FXWG01000002.1"/>
</dbReference>